<evidence type="ECO:0000313" key="3">
    <source>
        <dbReference type="Proteomes" id="UP000515450"/>
    </source>
</evidence>
<reference evidence="2 3" key="1">
    <citation type="journal article" date="2020" name="G3 (Bethesda)">
        <title>CeMbio - The Caenorhabditis elegans Microbiome Resource.</title>
        <authorList>
            <person name="Dirksen P."/>
            <person name="Assie A."/>
            <person name="Zimmermann J."/>
            <person name="Zhang F."/>
            <person name="Tietje A.M."/>
            <person name="Marsh S.A."/>
            <person name="Felix M.A."/>
            <person name="Shapira M."/>
            <person name="Kaleta C."/>
            <person name="Schulenburg H."/>
            <person name="Samuel B."/>
        </authorList>
    </citation>
    <scope>NUCLEOTIDE SEQUENCE [LARGE SCALE GENOMIC DNA]</scope>
    <source>
        <strain evidence="2 3">BIGb0170</strain>
    </source>
</reference>
<keyword evidence="1" id="KW-0812">Transmembrane</keyword>
<dbReference type="RefSeq" id="WP_182329751.1">
    <property type="nucleotide sequence ID" value="NZ_CP058555.1"/>
</dbReference>
<protein>
    <submittedName>
        <fullName evidence="2">Uncharacterized protein</fullName>
    </submittedName>
</protein>
<dbReference type="Proteomes" id="UP000515450">
    <property type="component" value="Chromosome"/>
</dbReference>
<keyword evidence="1" id="KW-1133">Transmembrane helix</keyword>
<keyword evidence="1" id="KW-0472">Membrane</keyword>
<dbReference type="EMBL" id="CP058555">
    <property type="protein sequence ID" value="QMV68784.1"/>
    <property type="molecule type" value="Genomic_DNA"/>
</dbReference>
<gene>
    <name evidence="2" type="ORF">HS960_14460</name>
</gene>
<feature type="transmembrane region" description="Helical" evidence="1">
    <location>
        <begin position="274"/>
        <end position="295"/>
    </location>
</feature>
<name>A0A7G5E459_9SPHI</name>
<keyword evidence="3" id="KW-1185">Reference proteome</keyword>
<evidence type="ECO:0000256" key="1">
    <source>
        <dbReference type="SAM" id="Phobius"/>
    </source>
</evidence>
<evidence type="ECO:0000313" key="2">
    <source>
        <dbReference type="EMBL" id="QMV68784.1"/>
    </source>
</evidence>
<accession>A0A7G5E459</accession>
<sequence length="406" mass="46295">MFENFQKAVRDSYLDLKKNRQLGFSREWPSAGDLKNWSIQCFEKGLSEADEIVFTDYFREKDEKKLQKQLGKSLREIVKDSDTDKFRALRNFIIGDTKRSPDRDVVKFLAVLINFQPRPYDFNYRNEVQTDGAAPIDDADINDDTYTCPSKDNGDELVYDKSSDHLGVDINDINELASDIPPDHPQGSLFPEETCSVSIFEYKPDIIPTKSEDQIEDIIGSSDSKNENSENLETEEIRPVSDIINSDEIILDNNNKGNASQQNDPRSFFTKNKLVLRFSGVALLVLAILTTVHFLTPEECMCWNGEKYIEVDCQSKTQPYQVIGLDKNKLEGFVKITRPDTLGPKDVGRVWYSKINHEVEFFTGPGYHPTEFGRSLKAATMRILDSYAGANAKSDQNKKYGIMQKQ</sequence>
<proteinExistence type="predicted"/>
<organism evidence="2 3">
    <name type="scientific">Sphingobacterium paramultivorum</name>
    <dbReference type="NCBI Taxonomy" id="2886510"/>
    <lineage>
        <taxon>Bacteria</taxon>
        <taxon>Pseudomonadati</taxon>
        <taxon>Bacteroidota</taxon>
        <taxon>Sphingobacteriia</taxon>
        <taxon>Sphingobacteriales</taxon>
        <taxon>Sphingobacteriaceae</taxon>
        <taxon>Sphingobacterium</taxon>
    </lineage>
</organism>
<dbReference type="AlphaFoldDB" id="A0A7G5E459"/>